<comment type="caution">
    <text evidence="1">The sequence shown here is derived from an EMBL/GenBank/DDBJ whole genome shotgun (WGS) entry which is preliminary data.</text>
</comment>
<proteinExistence type="predicted"/>
<organism evidence="1 2">
    <name type="scientific">Lithospermum erythrorhizon</name>
    <name type="common">Purple gromwell</name>
    <name type="synonym">Lithospermum officinale var. erythrorhizon</name>
    <dbReference type="NCBI Taxonomy" id="34254"/>
    <lineage>
        <taxon>Eukaryota</taxon>
        <taxon>Viridiplantae</taxon>
        <taxon>Streptophyta</taxon>
        <taxon>Embryophyta</taxon>
        <taxon>Tracheophyta</taxon>
        <taxon>Spermatophyta</taxon>
        <taxon>Magnoliopsida</taxon>
        <taxon>eudicotyledons</taxon>
        <taxon>Gunneridae</taxon>
        <taxon>Pentapetalae</taxon>
        <taxon>asterids</taxon>
        <taxon>lamiids</taxon>
        <taxon>Boraginales</taxon>
        <taxon>Boraginaceae</taxon>
        <taxon>Boraginoideae</taxon>
        <taxon>Lithospermeae</taxon>
        <taxon>Lithospermum</taxon>
    </lineage>
</organism>
<evidence type="ECO:0000313" key="1">
    <source>
        <dbReference type="EMBL" id="GAA0173403.1"/>
    </source>
</evidence>
<dbReference type="EMBL" id="BAABME010008581">
    <property type="protein sequence ID" value="GAA0173403.1"/>
    <property type="molecule type" value="Genomic_DNA"/>
</dbReference>
<gene>
    <name evidence="1" type="ORF">LIER_27027</name>
</gene>
<accession>A0AAV3RER0</accession>
<name>A0AAV3RER0_LITER</name>
<protein>
    <submittedName>
        <fullName evidence="1">Uncharacterized protein</fullName>
    </submittedName>
</protein>
<evidence type="ECO:0000313" key="2">
    <source>
        <dbReference type="Proteomes" id="UP001454036"/>
    </source>
</evidence>
<reference evidence="1 2" key="1">
    <citation type="submission" date="2024-01" db="EMBL/GenBank/DDBJ databases">
        <title>The complete chloroplast genome sequence of Lithospermum erythrorhizon: insights into the phylogenetic relationship among Boraginaceae species and the maternal lineages of purple gromwells.</title>
        <authorList>
            <person name="Okada T."/>
            <person name="Watanabe K."/>
        </authorList>
    </citation>
    <scope>NUCLEOTIDE SEQUENCE [LARGE SCALE GENOMIC DNA]</scope>
</reference>
<sequence length="112" mass="12949">MRMLINLNQTDKGALDGALYRRSFKGPLLKCVSREEGLASIEEILRSGIFWPSIAKDAQDHVRRWDPCQRYASIPYRPPNEMVSVLCRVPFYQWDGGPFEDTWGKKVHHRGS</sequence>
<keyword evidence="2" id="KW-1185">Reference proteome</keyword>
<dbReference type="AlphaFoldDB" id="A0AAV3RER0"/>
<dbReference type="Proteomes" id="UP001454036">
    <property type="component" value="Unassembled WGS sequence"/>
</dbReference>